<keyword evidence="6" id="KW-0436">Ligase</keyword>
<feature type="domain" description="Acetyl-coenzyme A synthetase N-terminal" evidence="5">
    <location>
        <begin position="4"/>
        <end position="58"/>
    </location>
</feature>
<dbReference type="Pfam" id="PF00501">
    <property type="entry name" value="AMP-binding"/>
    <property type="match status" value="1"/>
</dbReference>
<dbReference type="InterPro" id="IPR032387">
    <property type="entry name" value="ACAS_N"/>
</dbReference>
<evidence type="ECO:0000259" key="3">
    <source>
        <dbReference type="Pfam" id="PF00501"/>
    </source>
</evidence>
<dbReference type="FunFam" id="3.40.50.12780:FF:000011">
    <property type="entry name" value="Acetyl-coenzyme A synthetase 2-like, mitochondrial"/>
    <property type="match status" value="1"/>
</dbReference>
<dbReference type="STRING" id="1480615.AWJ14_12460"/>
<dbReference type="GO" id="GO:0050218">
    <property type="term" value="F:propionate-CoA ligase activity"/>
    <property type="evidence" value="ECO:0007669"/>
    <property type="project" value="TreeGrafter"/>
</dbReference>
<comment type="caution">
    <text evidence="6">The sequence shown here is derived from an EMBL/GenBank/DDBJ whole genome shotgun (WGS) entry which is preliminary data.</text>
</comment>
<dbReference type="InterPro" id="IPR042099">
    <property type="entry name" value="ANL_N_sf"/>
</dbReference>
<dbReference type="RefSeq" id="WP_066183260.1">
    <property type="nucleotide sequence ID" value="NZ_LQZT01000048.1"/>
</dbReference>
<dbReference type="AlphaFoldDB" id="A0A1C1YR61"/>
<keyword evidence="7" id="KW-1185">Reference proteome</keyword>
<reference evidence="6 7" key="1">
    <citation type="submission" date="2015-12" db="EMBL/GenBank/DDBJ databases">
        <authorList>
            <person name="Shamseldin A."/>
            <person name="Moawad H."/>
            <person name="Abd El-Rahim W.M."/>
            <person name="Sadowsky M.J."/>
        </authorList>
    </citation>
    <scope>NUCLEOTIDE SEQUENCE [LARGE SCALE GENOMIC DNA]</scope>
    <source>
        <strain evidence="6 7">JC234</strain>
    </source>
</reference>
<dbReference type="Proteomes" id="UP000094795">
    <property type="component" value="Unassembled WGS sequence"/>
</dbReference>
<dbReference type="SUPFAM" id="SSF56801">
    <property type="entry name" value="Acetyl-CoA synthetase-like"/>
    <property type="match status" value="1"/>
</dbReference>
<dbReference type="InterPro" id="IPR020845">
    <property type="entry name" value="AMP-binding_CS"/>
</dbReference>
<evidence type="ECO:0000256" key="1">
    <source>
        <dbReference type="ARBA" id="ARBA00006432"/>
    </source>
</evidence>
<evidence type="ECO:0000259" key="4">
    <source>
        <dbReference type="Pfam" id="PF13193"/>
    </source>
</evidence>
<dbReference type="CDD" id="cd05967">
    <property type="entry name" value="PrpE"/>
    <property type="match status" value="1"/>
</dbReference>
<evidence type="ECO:0000313" key="7">
    <source>
        <dbReference type="Proteomes" id="UP000094795"/>
    </source>
</evidence>
<feature type="domain" description="AMP-dependent synthetase/ligase" evidence="3">
    <location>
        <begin position="62"/>
        <end position="446"/>
    </location>
</feature>
<dbReference type="FunFam" id="3.30.300.30:FF:000017">
    <property type="entry name" value="Acyl-CoA synthetase short-chain family member 3"/>
    <property type="match status" value="1"/>
</dbReference>
<feature type="domain" description="AMP-binding enzyme C-terminal" evidence="4">
    <location>
        <begin position="511"/>
        <end position="589"/>
    </location>
</feature>
<dbReference type="PANTHER" id="PTHR43347">
    <property type="entry name" value="ACYL-COA SYNTHETASE"/>
    <property type="match status" value="1"/>
</dbReference>
<dbReference type="OrthoDB" id="9803968at2"/>
<keyword evidence="2" id="KW-0479">Metal-binding</keyword>
<dbReference type="EMBL" id="LQZT01000048">
    <property type="protein sequence ID" value="OCW56022.1"/>
    <property type="molecule type" value="Genomic_DNA"/>
</dbReference>
<dbReference type="GO" id="GO:0046872">
    <property type="term" value="F:metal ion binding"/>
    <property type="evidence" value="ECO:0007669"/>
    <property type="project" value="UniProtKB-KW"/>
</dbReference>
<accession>A0A1C1YR61</accession>
<dbReference type="InterPro" id="IPR000873">
    <property type="entry name" value="AMP-dep_synth/lig_dom"/>
</dbReference>
<dbReference type="Gene3D" id="3.40.50.12780">
    <property type="entry name" value="N-terminal domain of ligase-like"/>
    <property type="match status" value="1"/>
</dbReference>
<dbReference type="PROSITE" id="PS00455">
    <property type="entry name" value="AMP_BINDING"/>
    <property type="match status" value="1"/>
</dbReference>
<dbReference type="Pfam" id="PF13193">
    <property type="entry name" value="AMP-binding_C"/>
    <property type="match status" value="1"/>
</dbReference>
<evidence type="ECO:0000259" key="5">
    <source>
        <dbReference type="Pfam" id="PF16177"/>
    </source>
</evidence>
<dbReference type="PANTHER" id="PTHR43347:SF3">
    <property type="entry name" value="ACYL-COA SYNTHETASE SHORT-CHAIN FAMILY MEMBER 3, MITOCHONDRIAL"/>
    <property type="match status" value="1"/>
</dbReference>
<dbReference type="InterPro" id="IPR025110">
    <property type="entry name" value="AMP-bd_C"/>
</dbReference>
<evidence type="ECO:0000313" key="6">
    <source>
        <dbReference type="EMBL" id="OCW56022.1"/>
    </source>
</evidence>
<organism evidence="6 7">
    <name type="scientific">Hoeflea olei</name>
    <dbReference type="NCBI Taxonomy" id="1480615"/>
    <lineage>
        <taxon>Bacteria</taxon>
        <taxon>Pseudomonadati</taxon>
        <taxon>Pseudomonadota</taxon>
        <taxon>Alphaproteobacteria</taxon>
        <taxon>Hyphomicrobiales</taxon>
        <taxon>Rhizobiaceae</taxon>
        <taxon>Hoeflea</taxon>
    </lineage>
</organism>
<dbReference type="InterPro" id="IPR045851">
    <property type="entry name" value="AMP-bd_C_sf"/>
</dbReference>
<dbReference type="Gene3D" id="3.30.300.30">
    <property type="match status" value="1"/>
</dbReference>
<dbReference type="GO" id="GO:0070013">
    <property type="term" value="C:intracellular organelle lumen"/>
    <property type="evidence" value="ECO:0007669"/>
    <property type="project" value="UniProtKB-ARBA"/>
</dbReference>
<protein>
    <submittedName>
        <fullName evidence="6">Propionate--CoA ligase</fullName>
    </submittedName>
</protein>
<dbReference type="Pfam" id="PF16177">
    <property type="entry name" value="ACAS_N"/>
    <property type="match status" value="1"/>
</dbReference>
<comment type="similarity">
    <text evidence="1">Belongs to the ATP-dependent AMP-binding enzyme family.</text>
</comment>
<gene>
    <name evidence="6" type="primary">prpE</name>
    <name evidence="6" type="ORF">AWJ14_12460</name>
</gene>
<sequence length="635" mass="68899">MATYQEVYQSWQADPEGFWLDAAKAIDWVEPPRAGLSKTADGIDEWFADAMVNTCWNAVDRHVAAGRGDQTAIIHDSPVTGTVTHISFAELQDRVSRLAGTLVARGVGKGDRVIVYMPMVPEALEAMLACARIGAIHSVVFGGFAANELAVRIDDATPKAVLAASCGIEPGRIVHYKPLLDQAIAMARHKPDFCLMLQREQERADLVEGRDFDWHEAQQGVAPAECVPVEGTHPAYILYTSGTTGQPKGVVRPTAGQLVALSWSMRNIYDVHPGDVFWAASDVGWVVGHSYICYGPLINGNTTVLFEGKPVGTPDAGTFWRVISEHKVRSFFTAPTAFRAVKREDPQGEFIGKYDLSALKYVFLAGERADPDTVRWAEEKTGKPVIDHWWQTETSWSIAANPAGIELLPVKRGSPSVAMPGYKIEVLDEAGHPVAPGTLGAIAIRLPLPPSCFTTIWNAHERFVKSYLEHFPGYYETGDAGMIDEDGYVYIMARTDDVINVAGHRLSTGGIEEVVASHPDVAECAVIGAADRLKGQVPVALICFNAGVTRDADEIRKEVVALVRDRIGPVAAFRQVVAVDRLPKTRSGKILRATMVKIADGETYKAPATIDDPAILDEVTEALKSLGLARPAGEA</sequence>
<evidence type="ECO:0000256" key="2">
    <source>
        <dbReference type="ARBA" id="ARBA00022723"/>
    </source>
</evidence>
<name>A0A1C1YR61_9HYPH</name>
<proteinExistence type="inferred from homology"/>